<gene>
    <name evidence="6" type="ORF">SAMN04487988_10244</name>
</gene>
<dbReference type="Gene3D" id="1.10.287.130">
    <property type="match status" value="1"/>
</dbReference>
<feature type="coiled-coil region" evidence="4">
    <location>
        <begin position="2044"/>
        <end position="2074"/>
    </location>
</feature>
<keyword evidence="6" id="KW-0418">Kinase</keyword>
<name>A0A1I2Q0X7_9BACT</name>
<dbReference type="CDD" id="cd00075">
    <property type="entry name" value="HATPase"/>
    <property type="match status" value="1"/>
</dbReference>
<dbReference type="Pfam" id="PF13474">
    <property type="entry name" value="SnoaL_3"/>
    <property type="match status" value="1"/>
</dbReference>
<comment type="catalytic activity">
    <reaction evidence="1">
        <text>ATP + protein L-histidine = ADP + protein N-phospho-L-histidine.</text>
        <dbReference type="EC" id="2.7.13.3"/>
    </reaction>
</comment>
<dbReference type="SUPFAM" id="SSF47384">
    <property type="entry name" value="Homodimeric domain of signal transducing histidine kinase"/>
    <property type="match status" value="1"/>
</dbReference>
<dbReference type="GO" id="GO:0000155">
    <property type="term" value="F:phosphorelay sensor kinase activity"/>
    <property type="evidence" value="ECO:0007669"/>
    <property type="project" value="InterPro"/>
</dbReference>
<keyword evidence="3" id="KW-0597">Phosphoprotein</keyword>
<reference evidence="7" key="1">
    <citation type="submission" date="2016-10" db="EMBL/GenBank/DDBJ databases">
        <authorList>
            <person name="Varghese N."/>
            <person name="Submissions S."/>
        </authorList>
    </citation>
    <scope>NUCLEOTIDE SEQUENCE [LARGE SCALE GENOMIC DNA]</scope>
    <source>
        <strain evidence="7">DSM 19315</strain>
    </source>
</reference>
<dbReference type="SUPFAM" id="SSF55874">
    <property type="entry name" value="ATPase domain of HSP90 chaperone/DNA topoisomerase II/histidine kinase"/>
    <property type="match status" value="1"/>
</dbReference>
<dbReference type="RefSeq" id="WP_092788785.1">
    <property type="nucleotide sequence ID" value="NZ_FOPC01000002.1"/>
</dbReference>
<dbReference type="InterPro" id="IPR036097">
    <property type="entry name" value="HisK_dim/P_sf"/>
</dbReference>
<keyword evidence="6" id="KW-0808">Transferase</keyword>
<dbReference type="EMBL" id="FOPC01000002">
    <property type="protein sequence ID" value="SFG21323.1"/>
    <property type="molecule type" value="Genomic_DNA"/>
</dbReference>
<keyword evidence="7" id="KW-1185">Reference proteome</keyword>
<evidence type="ECO:0000313" key="6">
    <source>
        <dbReference type="EMBL" id="SFG21323.1"/>
    </source>
</evidence>
<dbReference type="SUPFAM" id="SSF54427">
    <property type="entry name" value="NTF2-like"/>
    <property type="match status" value="1"/>
</dbReference>
<dbReference type="Pfam" id="PF02518">
    <property type="entry name" value="HATPase_c"/>
    <property type="match status" value="1"/>
</dbReference>
<dbReference type="PANTHER" id="PTHR43065:SF42">
    <property type="entry name" value="TWO-COMPONENT SENSOR PPRA"/>
    <property type="match status" value="1"/>
</dbReference>
<dbReference type="SMART" id="SM00388">
    <property type="entry name" value="HisKA"/>
    <property type="match status" value="1"/>
</dbReference>
<dbReference type="PROSITE" id="PS50109">
    <property type="entry name" value="HIS_KIN"/>
    <property type="match status" value="1"/>
</dbReference>
<evidence type="ECO:0000256" key="4">
    <source>
        <dbReference type="SAM" id="Coils"/>
    </source>
</evidence>
<dbReference type="InterPro" id="IPR032710">
    <property type="entry name" value="NTF2-like_dom_sf"/>
</dbReference>
<evidence type="ECO:0000256" key="3">
    <source>
        <dbReference type="ARBA" id="ARBA00022553"/>
    </source>
</evidence>
<feature type="domain" description="Histidine kinase" evidence="5">
    <location>
        <begin position="2083"/>
        <end position="2341"/>
    </location>
</feature>
<organism evidence="6 7">
    <name type="scientific">Algoriphagus hitonicola</name>
    <dbReference type="NCBI Taxonomy" id="435880"/>
    <lineage>
        <taxon>Bacteria</taxon>
        <taxon>Pseudomonadati</taxon>
        <taxon>Bacteroidota</taxon>
        <taxon>Cytophagia</taxon>
        <taxon>Cytophagales</taxon>
        <taxon>Cyclobacteriaceae</taxon>
        <taxon>Algoriphagus</taxon>
    </lineage>
</organism>
<evidence type="ECO:0000313" key="7">
    <source>
        <dbReference type="Proteomes" id="UP000199642"/>
    </source>
</evidence>
<keyword evidence="4" id="KW-0175">Coiled coil</keyword>
<evidence type="ECO:0000256" key="1">
    <source>
        <dbReference type="ARBA" id="ARBA00000085"/>
    </source>
</evidence>
<evidence type="ECO:0000256" key="2">
    <source>
        <dbReference type="ARBA" id="ARBA00012438"/>
    </source>
</evidence>
<dbReference type="InterPro" id="IPR036890">
    <property type="entry name" value="HATPase_C_sf"/>
</dbReference>
<dbReference type="CDD" id="cd00082">
    <property type="entry name" value="HisKA"/>
    <property type="match status" value="1"/>
</dbReference>
<dbReference type="InterPro" id="IPR005467">
    <property type="entry name" value="His_kinase_dom"/>
</dbReference>
<dbReference type="InterPro" id="IPR003594">
    <property type="entry name" value="HATPase_dom"/>
</dbReference>
<proteinExistence type="predicted"/>
<dbReference type="PANTHER" id="PTHR43065">
    <property type="entry name" value="SENSOR HISTIDINE KINASE"/>
    <property type="match status" value="1"/>
</dbReference>
<dbReference type="Proteomes" id="UP000199642">
    <property type="component" value="Unassembled WGS sequence"/>
</dbReference>
<dbReference type="PRINTS" id="PR00344">
    <property type="entry name" value="BCTRLSENSOR"/>
</dbReference>
<dbReference type="OrthoDB" id="9806995at2"/>
<dbReference type="Gene3D" id="3.30.565.10">
    <property type="entry name" value="Histidine kinase-like ATPase, C-terminal domain"/>
    <property type="match status" value="1"/>
</dbReference>
<dbReference type="InterPro" id="IPR004358">
    <property type="entry name" value="Sig_transdc_His_kin-like_C"/>
</dbReference>
<dbReference type="InterPro" id="IPR037401">
    <property type="entry name" value="SnoaL-like"/>
</dbReference>
<sequence>MTLTNNQLAKAKKTYEIYWESYIKGDLETFASTLDENFEMIGTSESEVAHNKAEGIEFYKAQMEEIIGKAEMRNRQISIKPLGAMVLINETCDIYVLGEPDLHSNRQDGTFYSKIRISTLLHETGSGWKVIQQHGSLPDMRVEEGETMAIEKITKENLELRDAVKRRTAELEHKNRELAIEAALERVRAVAMGMKEPEEMLDVCRIISDQLQQFGIDNIRNVQIAIIDQNIGQYLCYQYFTAYNQTAVEKTEYLKSPVEHGMVKQMLTSKDGHFTGTLEGKELKEFREHRKAENHLPDPFLDKATKLDYCFLSIGEGGLGLTLYQPMAEEVLKLFKRFHQVFYLAYQRFRDIQKAEAQAREAQIEVAVERVRAQSMAMHHPDDLDKVNKEILAQLNWLQIQGLSGVTFYLVDQDGWVKAWDFSSPGNIGNQNSYTLQFDFKRYEMMGYPFEILQQTDLNYFIADYPFEKLEKAASEIEEINPEVANAFKEALAKGILTHQWSACARITDGLLGVDLVSPPSEDTKTIVLKIAGAFNQAYQRFLDLQKAEALAREAQIEAALERVRAQTMAMHSSEDVGKCVVKMFSELTALGVDEGTRFGIGILNHENENNQLWTARKTGEEVNMHIGTIDMAWHPMLKRARQAWLEQVPFHQYVLEGEDLLNYYRMLNNAPDYKIQIPIEKLPKKEIQHCFIFEHGFFYAFSPNEFQPQLIHITKRFSALFEQTYRRYLDLVKAESQAREAEIELALERVRARTMAMHHSEELSDAGNLLFQQLKLLGIQPETSWLWFVDTDTDLVEIWTTHENKLAKPIRIDPEKLPTVQKEVEAWKNKVPTLKLKIQESEAVKAIKEFFGIEISHPEDAEHFHLLQIRHNYGFLGLGTWNEATEIEIKLYSRFAKVFEQTYTRFLDLQKAEAQAREAQIEAALEKVRSRSLAMHKSSELNEVVSVLFERLKDLQIPFTAVGIATNIEGSKDLNAFVCGQNEAGLVITNYRLPYFDNPVPKDLYSAIEKQLDYFVGHYSKEEKDAFYNYVIANTAEFRHLPEDIKRMIFDSTNYTISMVAVKNAVFNVNDFEGKVLAKNEIDIIQRFARVFDQAYTRFLDLQKAEAQAREAQIEAALERVRSRTMAMQSSDELSEAATEMFSQIKGLGLNPWSCGFNIFNEDKTVISQWVSSGDGRPIKPFDTPTTKDVFKKIVEHSEQDELLYIQKMEGKKLENTYKYMASLPTLDNIFAELDSAGIALPKSQVDHVAYFKHGYLMFITYEETPEFHSIFKRFAKVFEQTYTRFLDLKKAEAQAREAKIETALEKVRSRSMGMQSSEELPEVANLMFLEIQALGIHAWSCGYCILEEDRRSSTCIMSSEGTIQKPFLLPHFGEPSFEEWDDFVQSKESFFVQELKGRAIESHYDFMTSLPQLKATFQALKDAGLSLPTYQINHLCKFTHGFLLFITYESVLEAHEIFKRFTNVFDQTYTRFLDLQKAEAQAQEARIEAALERVRSRTMGMQKAEELGDVATVLFSELNSLVDNLWTCGFVLCEQNRQEDEWWLSLDNGLIQPFSLPNVGDYAHESLYQGWQQGEAYRTVTLENEKLSEHYDWLMEIPIAKKIFEEMESSGIPRPNWQRLHAAYFKTGYLVIITEVPCEEEEIFKRFAQVFDLTYTRFLDLQKAEKQAREAQIEAALERIRSRAVAMQTSDELKDVAMEIRTQMGLLGQRDLEVCAIHLYEEHENDFESWGALQIEGRENLVLSQSLFPKSGKLIIDEMMDRYGSDQDEYVLLNAGKKAEEWFDLLKQNAPETYSYIIKSIGNLPVAEMRAYWAIADFSGGSLVMVSYSFPDADSRSLLRRTANVFGLAYKRFKDLRVAEISTKAAMRQASLDRVRADISSMRHADDLDRITPLIFKELTVLGVPFIRCGVFIINEKQKLVEAYLSSPEGNSLGVLRLPYRASELTFQTVEAWRRGKVLRQHWNKEDFIQWINQLMDQDQIQDSSTYQGTAAPPESLDLHFVPFDQGMLYVGAVNPLEENELELVQALAKAFSIAYARYEDFVKLERAKSEVESAMSELKATQSQLVQQEKLASLGQLTAGIAHEIKNPLNFVNNFSELSGELIDEAFAELEKLENSEEKEEIIAILQDVKGNLSKVHEHGTRANGIVTSMLQHSRGGDGKMEPTDLNALLKEYVNLSFHGMRAGKNPIEVDIILELDPEIKEVSLIKEDFTRVIINLCNNAFDACAERSRSAMRGKVQSKDLPGFENLAGLKDYLPKLTVRTKSEKDSILIEIEDNGPGIPDEIKDKILQPFFTTKKGTEGTGLGLSITNDIVKAHGGEIAIETSIDSGAKFIIKLPQ</sequence>
<dbReference type="Gene3D" id="3.10.450.50">
    <property type="match status" value="1"/>
</dbReference>
<dbReference type="InterPro" id="IPR003661">
    <property type="entry name" value="HisK_dim/P_dom"/>
</dbReference>
<dbReference type="STRING" id="435880.SAMN04487988_10244"/>
<dbReference type="EC" id="2.7.13.3" evidence="2"/>
<dbReference type="SMART" id="SM00387">
    <property type="entry name" value="HATPase_c"/>
    <property type="match status" value="1"/>
</dbReference>
<protein>
    <recommendedName>
        <fullName evidence="2">histidine kinase</fullName>
        <ecNumber evidence="2">2.7.13.3</ecNumber>
    </recommendedName>
</protein>
<evidence type="ECO:0000259" key="5">
    <source>
        <dbReference type="PROSITE" id="PS50109"/>
    </source>
</evidence>
<accession>A0A1I2Q0X7</accession>